<dbReference type="GO" id="GO:0008915">
    <property type="term" value="F:lipid-A-disaccharide synthase activity"/>
    <property type="evidence" value="ECO:0007669"/>
    <property type="project" value="UniProtKB-UniRule"/>
</dbReference>
<evidence type="ECO:0000256" key="2">
    <source>
        <dbReference type="ARBA" id="ARBA00007868"/>
    </source>
</evidence>
<evidence type="ECO:0000256" key="5">
    <source>
        <dbReference type="ARBA" id="ARBA00022516"/>
    </source>
</evidence>
<name>A0A5E4PED7_9COXI</name>
<dbReference type="RefSeq" id="WP_148338537.1">
    <property type="nucleotide sequence ID" value="NZ_LR699119.1"/>
</dbReference>
<gene>
    <name evidence="11 12" type="primary">lpxB</name>
    <name evidence="12" type="ORF">AQUSIP_06190</name>
</gene>
<keyword evidence="5 11" id="KW-0444">Lipid biosynthesis</keyword>
<evidence type="ECO:0000313" key="12">
    <source>
        <dbReference type="EMBL" id="VVC75330.1"/>
    </source>
</evidence>
<dbReference type="OrthoDB" id="9801642at2"/>
<organism evidence="12 13">
    <name type="scientific">Aquicella siphonis</name>
    <dbReference type="NCBI Taxonomy" id="254247"/>
    <lineage>
        <taxon>Bacteria</taxon>
        <taxon>Pseudomonadati</taxon>
        <taxon>Pseudomonadota</taxon>
        <taxon>Gammaproteobacteria</taxon>
        <taxon>Legionellales</taxon>
        <taxon>Coxiellaceae</taxon>
        <taxon>Aquicella</taxon>
    </lineage>
</organism>
<dbReference type="PANTHER" id="PTHR30372:SF4">
    <property type="entry name" value="LIPID-A-DISACCHARIDE SYNTHASE, MITOCHONDRIAL-RELATED"/>
    <property type="match status" value="1"/>
</dbReference>
<keyword evidence="9 11" id="KW-0443">Lipid metabolism</keyword>
<evidence type="ECO:0000256" key="7">
    <source>
        <dbReference type="ARBA" id="ARBA00022676"/>
    </source>
</evidence>
<dbReference type="Pfam" id="PF02684">
    <property type="entry name" value="LpxB"/>
    <property type="match status" value="1"/>
</dbReference>
<dbReference type="NCBIfam" id="TIGR00215">
    <property type="entry name" value="lpxB"/>
    <property type="match status" value="1"/>
</dbReference>
<evidence type="ECO:0000256" key="1">
    <source>
        <dbReference type="ARBA" id="ARBA00002056"/>
    </source>
</evidence>
<evidence type="ECO:0000256" key="3">
    <source>
        <dbReference type="ARBA" id="ARBA00012687"/>
    </source>
</evidence>
<comment type="similarity">
    <text evidence="2 11">Belongs to the LpxB family.</text>
</comment>
<evidence type="ECO:0000313" key="13">
    <source>
        <dbReference type="Proteomes" id="UP000324194"/>
    </source>
</evidence>
<keyword evidence="8 11" id="KW-0808">Transferase</keyword>
<evidence type="ECO:0000256" key="10">
    <source>
        <dbReference type="ARBA" id="ARBA00048975"/>
    </source>
</evidence>
<dbReference type="PANTHER" id="PTHR30372">
    <property type="entry name" value="LIPID-A-DISACCHARIDE SYNTHASE"/>
    <property type="match status" value="1"/>
</dbReference>
<dbReference type="KEGG" id="asip:AQUSIP_06190"/>
<comment type="pathway">
    <text evidence="11">Bacterial outer membrane biogenesis; LPS lipid A biosynthesis.</text>
</comment>
<dbReference type="Gene3D" id="3.40.50.2000">
    <property type="entry name" value="Glycogen Phosphorylase B"/>
    <property type="match status" value="1"/>
</dbReference>
<keyword evidence="6 11" id="KW-0441">Lipid A biosynthesis</keyword>
<dbReference type="AlphaFoldDB" id="A0A5E4PED7"/>
<accession>A0A5E4PED7</accession>
<comment type="function">
    <text evidence="1 11">Condensation of UDP-2,3-diacylglucosamine and 2,3-diacylglucosamine-1-phosphate to form lipid A disaccharide, a precursor of lipid A, a phosphorylated glycolipid that anchors the lipopolysaccharide to the outer membrane of the cell.</text>
</comment>
<evidence type="ECO:0000256" key="8">
    <source>
        <dbReference type="ARBA" id="ARBA00022679"/>
    </source>
</evidence>
<dbReference type="EC" id="2.4.1.182" evidence="3 11"/>
<protein>
    <recommendedName>
        <fullName evidence="4 11">Lipid-A-disaccharide synthase</fullName>
        <ecNumber evidence="3 11">2.4.1.182</ecNumber>
    </recommendedName>
</protein>
<proteinExistence type="inferred from homology"/>
<dbReference type="HAMAP" id="MF_00392">
    <property type="entry name" value="LpxB"/>
    <property type="match status" value="1"/>
</dbReference>
<dbReference type="Proteomes" id="UP000324194">
    <property type="component" value="Chromosome 1"/>
</dbReference>
<keyword evidence="13" id="KW-1185">Reference proteome</keyword>
<reference evidence="12 13" key="1">
    <citation type="submission" date="2019-08" db="EMBL/GenBank/DDBJ databases">
        <authorList>
            <person name="Guy L."/>
        </authorList>
    </citation>
    <scope>NUCLEOTIDE SEQUENCE [LARGE SCALE GENOMIC DNA]</scope>
    <source>
        <strain evidence="12 13">SGT-108</strain>
    </source>
</reference>
<dbReference type="GO" id="GO:0005543">
    <property type="term" value="F:phospholipid binding"/>
    <property type="evidence" value="ECO:0007669"/>
    <property type="project" value="TreeGrafter"/>
</dbReference>
<dbReference type="UniPathway" id="UPA00973"/>
<evidence type="ECO:0000256" key="9">
    <source>
        <dbReference type="ARBA" id="ARBA00023098"/>
    </source>
</evidence>
<dbReference type="SUPFAM" id="SSF53756">
    <property type="entry name" value="UDP-Glycosyltransferase/glycogen phosphorylase"/>
    <property type="match status" value="1"/>
</dbReference>
<dbReference type="EMBL" id="LR699119">
    <property type="protein sequence ID" value="VVC75330.1"/>
    <property type="molecule type" value="Genomic_DNA"/>
</dbReference>
<dbReference type="GO" id="GO:0009245">
    <property type="term" value="P:lipid A biosynthetic process"/>
    <property type="evidence" value="ECO:0007669"/>
    <property type="project" value="UniProtKB-UniRule"/>
</dbReference>
<dbReference type="GO" id="GO:0016020">
    <property type="term" value="C:membrane"/>
    <property type="evidence" value="ECO:0007669"/>
    <property type="project" value="GOC"/>
</dbReference>
<dbReference type="InterPro" id="IPR003835">
    <property type="entry name" value="Glyco_trans_19"/>
</dbReference>
<sequence>MEHQQVKKIGILAGEASGDLLGARLIQALRSRFPHLQFEGIGGPAMAAAGCDNLFDIERLAVMGFIEPLFRIPDLIKLRSDLYRHFIQHPPDVFIGIDAPDFNIGLELKLRQAGIPVIHYVSPSVWAWRQYRVRKIAKAVDLMLTLLPFEAKFYEQHQVPVRYVGHPLAEQIPLHTDKIEARRALCIEENATYVALLPGSRRQEIRYMAEPFLRAAYQAWKLRPHLRFITAHVNEQRYQEFYEYYKLYTPDLPLEFFTRRSQDVMAAADVVAVTSGTSTLETMLFKKPMVIAYRMSALTYQLAKLLVKTPYVGLPNLLANELLVPELIQDAASPEAICQHLLDYLDHPEKVQTLQARFTELHQLLRADSSGCISDAVMSVMGAA</sequence>
<keyword evidence="7 11" id="KW-0328">Glycosyltransferase</keyword>
<evidence type="ECO:0000256" key="6">
    <source>
        <dbReference type="ARBA" id="ARBA00022556"/>
    </source>
</evidence>
<comment type="catalytic activity">
    <reaction evidence="10 11">
        <text>a lipid X + a UDP-2-N,3-O-bis[(3R)-3-hydroxyacyl]-alpha-D-glucosamine = a lipid A disaccharide + UDP + H(+)</text>
        <dbReference type="Rhea" id="RHEA:67828"/>
        <dbReference type="ChEBI" id="CHEBI:15378"/>
        <dbReference type="ChEBI" id="CHEBI:58223"/>
        <dbReference type="ChEBI" id="CHEBI:137748"/>
        <dbReference type="ChEBI" id="CHEBI:176338"/>
        <dbReference type="ChEBI" id="CHEBI:176343"/>
        <dbReference type="EC" id="2.4.1.182"/>
    </reaction>
</comment>
<evidence type="ECO:0000256" key="4">
    <source>
        <dbReference type="ARBA" id="ARBA00020902"/>
    </source>
</evidence>
<evidence type="ECO:0000256" key="11">
    <source>
        <dbReference type="HAMAP-Rule" id="MF_00392"/>
    </source>
</evidence>